<evidence type="ECO:0000256" key="1">
    <source>
        <dbReference type="SAM" id="SignalP"/>
    </source>
</evidence>
<protein>
    <submittedName>
        <fullName evidence="2">Uncharacterized protein</fullName>
    </submittedName>
</protein>
<name>A0A8E2ALX1_9APHY</name>
<sequence length="379" mass="38689">MKGGFVYALAVLSLSPSILSAPLAATTVVNLPMLPSMTLGIVLPTEIPNNALPAPVVNALPPDVAAALPTNVASIVASSPLGNLVDKTPSIDALPSNPLTNAAPSRGRTGANHIIPAQLTRLPRSGRLEPRMFREADYGTSPNVTIALDSIPTSTDDADTSAVARRGLATRAHSGSTEQRIQMAEYGTTTDLQSTEPDQTPSSKPNWYELKPPAMDVHNPNAALSSLAGTAGTGRYAAGGATHSILGKVFGTASTADADAAGVEGATGATDPSDAPTVTKRHSLVLDTDPILPQIPDANAKKLPAYKANMGLVNLDSNSPPPEDVPSDVANQAEGVAPEAGAVADTAQEMPTVVPAADAAASSKAALPVSKEDLKYIQD</sequence>
<gene>
    <name evidence="2" type="ORF">OBBRIDRAFT_796581</name>
</gene>
<keyword evidence="1" id="KW-0732">Signal</keyword>
<organism evidence="2 3">
    <name type="scientific">Obba rivulosa</name>
    <dbReference type="NCBI Taxonomy" id="1052685"/>
    <lineage>
        <taxon>Eukaryota</taxon>
        <taxon>Fungi</taxon>
        <taxon>Dikarya</taxon>
        <taxon>Basidiomycota</taxon>
        <taxon>Agaricomycotina</taxon>
        <taxon>Agaricomycetes</taxon>
        <taxon>Polyporales</taxon>
        <taxon>Gelatoporiaceae</taxon>
        <taxon>Obba</taxon>
    </lineage>
</organism>
<dbReference type="OrthoDB" id="2803445at2759"/>
<evidence type="ECO:0000313" key="3">
    <source>
        <dbReference type="Proteomes" id="UP000250043"/>
    </source>
</evidence>
<accession>A0A8E2ALX1</accession>
<dbReference type="EMBL" id="KV722501">
    <property type="protein sequence ID" value="OCH87046.1"/>
    <property type="molecule type" value="Genomic_DNA"/>
</dbReference>
<keyword evidence="3" id="KW-1185">Reference proteome</keyword>
<evidence type="ECO:0000313" key="2">
    <source>
        <dbReference type="EMBL" id="OCH87046.1"/>
    </source>
</evidence>
<proteinExistence type="predicted"/>
<dbReference type="AlphaFoldDB" id="A0A8E2ALX1"/>
<reference evidence="2 3" key="1">
    <citation type="submission" date="2016-07" db="EMBL/GenBank/DDBJ databases">
        <title>Draft genome of the white-rot fungus Obba rivulosa 3A-2.</title>
        <authorList>
            <consortium name="DOE Joint Genome Institute"/>
            <person name="Miettinen O."/>
            <person name="Riley R."/>
            <person name="Acob R."/>
            <person name="Barry K."/>
            <person name="Cullen D."/>
            <person name="De Vries R."/>
            <person name="Hainaut M."/>
            <person name="Hatakka A."/>
            <person name="Henrissat B."/>
            <person name="Hilden K."/>
            <person name="Kuo R."/>
            <person name="Labutti K."/>
            <person name="Lipzen A."/>
            <person name="Makela M.R."/>
            <person name="Sandor L."/>
            <person name="Spatafora J.W."/>
            <person name="Grigoriev I.V."/>
            <person name="Hibbett D.S."/>
        </authorList>
    </citation>
    <scope>NUCLEOTIDE SEQUENCE [LARGE SCALE GENOMIC DNA]</scope>
    <source>
        <strain evidence="2 3">3A-2</strain>
    </source>
</reference>
<dbReference type="Proteomes" id="UP000250043">
    <property type="component" value="Unassembled WGS sequence"/>
</dbReference>
<feature type="chain" id="PRO_5034863064" evidence="1">
    <location>
        <begin position="21"/>
        <end position="379"/>
    </location>
</feature>
<feature type="signal peptide" evidence="1">
    <location>
        <begin position="1"/>
        <end position="20"/>
    </location>
</feature>